<comment type="similarity">
    <text evidence="1">Belongs to the cutinase family.</text>
</comment>
<keyword evidence="6" id="KW-1185">Reference proteome</keyword>
<dbReference type="AlphaFoldDB" id="A0A5R9FWS4"/>
<accession>A0A5R9FWS4</accession>
<dbReference type="SMART" id="SM01110">
    <property type="entry name" value="Cutinase"/>
    <property type="match status" value="1"/>
</dbReference>
<evidence type="ECO:0000256" key="2">
    <source>
        <dbReference type="ARBA" id="ARBA00022487"/>
    </source>
</evidence>
<dbReference type="InterPro" id="IPR000675">
    <property type="entry name" value="Cutinase/axe"/>
</dbReference>
<dbReference type="Pfam" id="PF01083">
    <property type="entry name" value="Cutinase"/>
    <property type="match status" value="1"/>
</dbReference>
<evidence type="ECO:0000256" key="4">
    <source>
        <dbReference type="ARBA" id="ARBA00023157"/>
    </source>
</evidence>
<dbReference type="PANTHER" id="PTHR33630:SF9">
    <property type="entry name" value="CUTINASE 4"/>
    <property type="match status" value="1"/>
</dbReference>
<keyword evidence="4" id="KW-1015">Disulfide bond</keyword>
<sequence length="355" mass="37204">MGLTRLGTAYPNVEGTFTTTVTIPDSTPPGTVSIDAILGNGGAVSASFTVAPQGTPPGPPIDPPSTATPCTSVAFIGVKGVGNGLPFGPPQIPLGLPGQGGAFDNAIAQLQLRGAENVSVRYVNYTPAETSVFADPLVEEAISDAQNNRPLRKRLPDELVATQREGVPRAVAEIYNQAIRCPEQRFVLAGYSQGAWVLGDALADSRLEPFYDRIDTVLLFGDPMFDPNSPAAQRTLPGQTGPGAGPRDTVGLAAYVNGPREDYLPEALENRSQSYCFGSPVTPGGSPVDPVCATPPDPRNDDVLSGPEWADSMEKCSPEGLFELFGAGLTCSHAHYSGQYATEFMTQQLLAGVTP</sequence>
<reference evidence="5 6" key="1">
    <citation type="submission" date="2019-05" db="EMBL/GenBank/DDBJ databases">
        <title>Streptomyces sp. NEAU-C151, a novel actinomycete isolated from soil.</title>
        <authorList>
            <person name="Han L."/>
            <person name="Jiang H."/>
        </authorList>
    </citation>
    <scope>NUCLEOTIDE SEQUENCE [LARGE SCALE GENOMIC DNA]</scope>
    <source>
        <strain evidence="5 6">NEAU-C151</strain>
    </source>
</reference>
<protein>
    <submittedName>
        <fullName evidence="5">Cutinase family protein</fullName>
    </submittedName>
</protein>
<dbReference type="PANTHER" id="PTHR33630">
    <property type="entry name" value="CUTINASE RV1984C-RELATED-RELATED"/>
    <property type="match status" value="1"/>
</dbReference>
<proteinExistence type="inferred from homology"/>
<evidence type="ECO:0000313" key="6">
    <source>
        <dbReference type="Proteomes" id="UP000305906"/>
    </source>
</evidence>
<evidence type="ECO:0000256" key="3">
    <source>
        <dbReference type="ARBA" id="ARBA00022801"/>
    </source>
</evidence>
<dbReference type="Gene3D" id="3.40.50.1820">
    <property type="entry name" value="alpha/beta hydrolase"/>
    <property type="match status" value="1"/>
</dbReference>
<dbReference type="Proteomes" id="UP000305906">
    <property type="component" value="Unassembled WGS sequence"/>
</dbReference>
<dbReference type="InterPro" id="IPR029058">
    <property type="entry name" value="AB_hydrolase_fold"/>
</dbReference>
<keyword evidence="3" id="KW-0378">Hydrolase</keyword>
<evidence type="ECO:0000313" key="5">
    <source>
        <dbReference type="EMBL" id="TLS45808.1"/>
    </source>
</evidence>
<comment type="caution">
    <text evidence="5">The sequence shown here is derived from an EMBL/GenBank/DDBJ whole genome shotgun (WGS) entry which is preliminary data.</text>
</comment>
<keyword evidence="2" id="KW-0719">Serine esterase</keyword>
<dbReference type="SUPFAM" id="SSF53474">
    <property type="entry name" value="alpha/beta-Hydrolases"/>
    <property type="match status" value="1"/>
</dbReference>
<name>A0A5R9FWS4_9ACTN</name>
<evidence type="ECO:0000256" key="1">
    <source>
        <dbReference type="ARBA" id="ARBA00007534"/>
    </source>
</evidence>
<dbReference type="EMBL" id="VBZC01000012">
    <property type="protein sequence ID" value="TLS45808.1"/>
    <property type="molecule type" value="Genomic_DNA"/>
</dbReference>
<dbReference type="GO" id="GO:0052689">
    <property type="term" value="F:carboxylic ester hydrolase activity"/>
    <property type="evidence" value="ECO:0007669"/>
    <property type="project" value="UniProtKB-KW"/>
</dbReference>
<gene>
    <name evidence="5" type="ORF">FE633_12730</name>
</gene>
<organism evidence="5 6">
    <name type="scientific">Streptomyces montanus</name>
    <dbReference type="NCBI Taxonomy" id="2580423"/>
    <lineage>
        <taxon>Bacteria</taxon>
        <taxon>Bacillati</taxon>
        <taxon>Actinomycetota</taxon>
        <taxon>Actinomycetes</taxon>
        <taxon>Kitasatosporales</taxon>
        <taxon>Streptomycetaceae</taxon>
        <taxon>Streptomyces</taxon>
    </lineage>
</organism>